<dbReference type="PANTHER" id="PTHR43615">
    <property type="entry name" value="PHOSPHOENOLPYRUVATE SYNTHASE-RELATED"/>
    <property type="match status" value="1"/>
</dbReference>
<evidence type="ECO:0000256" key="1">
    <source>
        <dbReference type="ARBA" id="ARBA00007837"/>
    </source>
</evidence>
<dbReference type="AlphaFoldDB" id="A0A3S1BB50"/>
<comment type="similarity">
    <text evidence="1">Belongs to the PEP-utilizing enzyme family.</text>
</comment>
<keyword evidence="4" id="KW-1185">Reference proteome</keyword>
<dbReference type="Gene3D" id="3.30.1490.20">
    <property type="entry name" value="ATP-grasp fold, A domain"/>
    <property type="match status" value="1"/>
</dbReference>
<evidence type="ECO:0000313" key="3">
    <source>
        <dbReference type="EMBL" id="RUS84180.1"/>
    </source>
</evidence>
<organism evidence="3 4">
    <name type="scientific">Elysia chlorotica</name>
    <name type="common">Eastern emerald elysia</name>
    <name type="synonym">Sea slug</name>
    <dbReference type="NCBI Taxonomy" id="188477"/>
    <lineage>
        <taxon>Eukaryota</taxon>
        <taxon>Metazoa</taxon>
        <taxon>Spiralia</taxon>
        <taxon>Lophotrochozoa</taxon>
        <taxon>Mollusca</taxon>
        <taxon>Gastropoda</taxon>
        <taxon>Heterobranchia</taxon>
        <taxon>Euthyneura</taxon>
        <taxon>Panpulmonata</taxon>
        <taxon>Sacoglossa</taxon>
        <taxon>Placobranchoidea</taxon>
        <taxon>Plakobranchidae</taxon>
        <taxon>Elysia</taxon>
    </lineage>
</organism>
<dbReference type="STRING" id="188477.A0A3S1BB50"/>
<dbReference type="InterPro" id="IPR002192">
    <property type="entry name" value="PPDK_AMP/ATP-bd"/>
</dbReference>
<dbReference type="PANTHER" id="PTHR43615:SF1">
    <property type="entry name" value="PPDK_N DOMAIN-CONTAINING PROTEIN"/>
    <property type="match status" value="1"/>
</dbReference>
<dbReference type="Proteomes" id="UP000271974">
    <property type="component" value="Unassembled WGS sequence"/>
</dbReference>
<dbReference type="Gene3D" id="3.30.470.20">
    <property type="entry name" value="ATP-grasp fold, B domain"/>
    <property type="match status" value="1"/>
</dbReference>
<reference evidence="3 4" key="1">
    <citation type="submission" date="2019-01" db="EMBL/GenBank/DDBJ databases">
        <title>A draft genome assembly of the solar-powered sea slug Elysia chlorotica.</title>
        <authorList>
            <person name="Cai H."/>
            <person name="Li Q."/>
            <person name="Fang X."/>
            <person name="Li J."/>
            <person name="Curtis N.E."/>
            <person name="Altenburger A."/>
            <person name="Shibata T."/>
            <person name="Feng M."/>
            <person name="Maeda T."/>
            <person name="Schwartz J.A."/>
            <person name="Shigenobu S."/>
            <person name="Lundholm N."/>
            <person name="Nishiyama T."/>
            <person name="Yang H."/>
            <person name="Hasebe M."/>
            <person name="Li S."/>
            <person name="Pierce S.K."/>
            <person name="Wang J."/>
        </authorList>
    </citation>
    <scope>NUCLEOTIDE SEQUENCE [LARGE SCALE GENOMIC DNA]</scope>
    <source>
        <strain evidence="3">EC2010</strain>
        <tissue evidence="3">Whole organism of an adult</tissue>
    </source>
</reference>
<comment type="caution">
    <text evidence="3">The sequence shown here is derived from an EMBL/GenBank/DDBJ whole genome shotgun (WGS) entry which is preliminary data.</text>
</comment>
<feature type="domain" description="Pyruvate phosphate dikinase AMP/ATP-binding" evidence="2">
    <location>
        <begin position="460"/>
        <end position="782"/>
    </location>
</feature>
<sequence>MIGVASFAIGVLSVVTFLVFQRRLNSKQSKRGLYHLPGRWHILKKLVYRCCISKKKIKTDVPEVPAANNFSFKDYMRHDPAKGALYFTFERAQSLSKSPSATDRVYFAGTDKNGCNIALCLARRNARQVNIWLFVEVPGLGCLQYPRHPDVDVYFTDGSSFTAWGLTFEVVEPMKTWKITFSGKLRKGLCNNISKKPNEFVETSFSFLWKAFSQPFNFNTDLGPSLLSDNAAREPWNSTTLFENFEMCGQTQYQQWGELSGWIRVEGFEEQHLYLQCVRDRLVGERDWAEYHRYIYHYIYLETGMCIQVGVSSQPKLFTHAKVGYVSYPNGDIVSMTDVHMNLWEIGEELEEPPTTWSFSFTADGKSYKVVATPRGTTPVWYQGKDRRNVIHEVFTDFKVNSVSGHGVSEFFYRKQSGITMGITPHGCSIVPEMPINLARAREREITLLFSDLACTSPALVGGKGAQLAQLTQIEANMDAQVPQGFCLTLWSFHLQLQCNKNIEDAIQEIVRASTSDLPALDKACRKATLQIIEAEVCEEVRAAILKSLKMIQGAETDIQISRFAVRSSSAGEDGIEASSAGQMATILGVIGFEKIVDAVKQCWASVYAHQAVEYRRQHGQPVRVLVGVVIQQMVSAQSAGVMFTADPVSGSNSVIVVNANFGLGESVVSGSSDPDTIRVDRDPEDLHNPARLQLGAIRVGQKKTCIVQAENGGIKEEVVSKQTSSVCLTEEMILKLASLGIELEKRFGSPRDVEWAVVDSNIFMLQCRPITVAETETEHDLLHEFDSPMTCDVEWMTTSNVSEMMPGAVTPLTLSTFAASIEYSLQMLLNHVGARKQATHLSKCLPNICNHLFIALIDVASIVNHAMMARKDVMEISLLGSFLPEMTPQQLENYSGKSVGIRRFLNFVNMMRMWSKAKSICTSWEKKIPNYTIGSEAMTAAELYTCLDKQLVDYETVWIWSLINSGRSGNMATVIMSIIGGDASEWTSGHYGDMALLLSQCNDVYSAEVPHAIENIAGAIGKLSPEEVENFLDTPDMECMQALSAHPQILTMVKDFLARHGHRCLRESEMREKSWRSAPEKFISVLKLMLQTKAYEKKEREQVSVPEILDKMDTKLPFHKKQLLKLLLPKAWQAVGAREWGKSLSIQMAEKFKLAYQRLSLLLQQEGRLPDADLMYFLTHQEIGNLLRTSSARLVIKSQKRRKFLAKQSAVKFDQMNKSRPIPIDVASEVTELSDVECLT</sequence>
<dbReference type="InterPro" id="IPR051549">
    <property type="entry name" value="PEP_Utilizing_Enz"/>
</dbReference>
<dbReference type="GO" id="GO:0016301">
    <property type="term" value="F:kinase activity"/>
    <property type="evidence" value="ECO:0007669"/>
    <property type="project" value="InterPro"/>
</dbReference>
<evidence type="ECO:0000313" key="4">
    <source>
        <dbReference type="Proteomes" id="UP000271974"/>
    </source>
</evidence>
<dbReference type="SUPFAM" id="SSF56059">
    <property type="entry name" value="Glutathione synthetase ATP-binding domain-like"/>
    <property type="match status" value="1"/>
</dbReference>
<proteinExistence type="inferred from homology"/>
<accession>A0A3S1BB50</accession>
<gene>
    <name evidence="3" type="ORF">EGW08_008067</name>
</gene>
<dbReference type="EMBL" id="RQTK01000215">
    <property type="protein sequence ID" value="RUS84180.1"/>
    <property type="molecule type" value="Genomic_DNA"/>
</dbReference>
<evidence type="ECO:0000259" key="2">
    <source>
        <dbReference type="Pfam" id="PF01326"/>
    </source>
</evidence>
<dbReference type="InterPro" id="IPR013815">
    <property type="entry name" value="ATP_grasp_subdomain_1"/>
</dbReference>
<name>A0A3S1BB50_ELYCH</name>
<dbReference type="Pfam" id="PF01326">
    <property type="entry name" value="PPDK_N"/>
    <property type="match status" value="1"/>
</dbReference>
<protein>
    <recommendedName>
        <fullName evidence="2">Pyruvate phosphate dikinase AMP/ATP-binding domain-containing protein</fullName>
    </recommendedName>
</protein>
<dbReference type="OrthoDB" id="6123450at2759"/>
<feature type="non-terminal residue" evidence="3">
    <location>
        <position position="1241"/>
    </location>
</feature>
<dbReference type="GO" id="GO:0005524">
    <property type="term" value="F:ATP binding"/>
    <property type="evidence" value="ECO:0007669"/>
    <property type="project" value="InterPro"/>
</dbReference>